<dbReference type="AlphaFoldDB" id="A0A6F8PSW9"/>
<evidence type="ECO:0000313" key="1">
    <source>
        <dbReference type="EMBL" id="BBP45232.1"/>
    </source>
</evidence>
<protein>
    <recommendedName>
        <fullName evidence="3">Photolyase/cryptochrome alpha/beta domain-containing protein</fullName>
    </recommendedName>
</protein>
<proteinExistence type="predicted"/>
<name>A0A6F8PSW9_9GAMM</name>
<evidence type="ECO:0000313" key="2">
    <source>
        <dbReference type="Proteomes" id="UP000501726"/>
    </source>
</evidence>
<dbReference type="Proteomes" id="UP000501726">
    <property type="component" value="Chromosome"/>
</dbReference>
<dbReference type="SUPFAM" id="SSF52425">
    <property type="entry name" value="Cryptochrome/photolyase, N-terminal domain"/>
    <property type="match status" value="1"/>
</dbReference>
<sequence>MCRLIWLHDEALALFNVDELLPEDRVVFVWDNDYFRNKGWSLSRMVFLYESLLDLPYPNLQVYQGETVSVLRQLVKQNEMAEVFVYRPFEPDLQEIAKELSKSVTMVLLDVPSSLTSPLTTVPPRFYKFWKQVEPEVLGKKLANTGRQKFH</sequence>
<accession>A0A6F8PSW9</accession>
<gene>
    <name evidence="1" type="ORF">THMIRHAS_06050</name>
</gene>
<dbReference type="InterPro" id="IPR014729">
    <property type="entry name" value="Rossmann-like_a/b/a_fold"/>
</dbReference>
<reference evidence="2" key="1">
    <citation type="submission" date="2019-11" db="EMBL/GenBank/DDBJ databases">
        <title>Isolation and characterization of two novel species in the genus Thiomicrorhabdus.</title>
        <authorList>
            <person name="Mochizuki J."/>
            <person name="Kojima H."/>
            <person name="Fukui M."/>
        </authorList>
    </citation>
    <scope>NUCLEOTIDE SEQUENCE [LARGE SCALE GENOMIC DNA]</scope>
    <source>
        <strain evidence="2">aks77</strain>
    </source>
</reference>
<dbReference type="Gene3D" id="3.40.50.620">
    <property type="entry name" value="HUPs"/>
    <property type="match status" value="1"/>
</dbReference>
<keyword evidence="2" id="KW-1185">Reference proteome</keyword>
<evidence type="ECO:0008006" key="3">
    <source>
        <dbReference type="Google" id="ProtNLM"/>
    </source>
</evidence>
<dbReference type="KEGG" id="tse:THMIRHAS_06050"/>
<dbReference type="InterPro" id="IPR036155">
    <property type="entry name" value="Crypto/Photolyase_N_sf"/>
</dbReference>
<organism evidence="1 2">
    <name type="scientific">Thiosulfatimonas sediminis</name>
    <dbReference type="NCBI Taxonomy" id="2675054"/>
    <lineage>
        <taxon>Bacteria</taxon>
        <taxon>Pseudomonadati</taxon>
        <taxon>Pseudomonadota</taxon>
        <taxon>Gammaproteobacteria</taxon>
        <taxon>Thiotrichales</taxon>
        <taxon>Piscirickettsiaceae</taxon>
        <taxon>Thiosulfatimonas</taxon>
    </lineage>
</organism>
<dbReference type="EMBL" id="AP021889">
    <property type="protein sequence ID" value="BBP45232.1"/>
    <property type="molecule type" value="Genomic_DNA"/>
</dbReference>
<dbReference type="RefSeq" id="WP_173270744.1">
    <property type="nucleotide sequence ID" value="NZ_AP021889.1"/>
</dbReference>